<proteinExistence type="predicted"/>
<sequence>MQMDRVIKRRTNLLYNLRKKGVRCLTKERMIFFPYGEDPYEVRQIVCLCNEYHFHVQLELQ</sequence>
<dbReference type="EMBL" id="QENY01000032">
    <property type="protein sequence ID" value="PVX44039.1"/>
    <property type="molecule type" value="Genomic_DNA"/>
</dbReference>
<evidence type="ECO:0000313" key="2">
    <source>
        <dbReference type="Proteomes" id="UP000245870"/>
    </source>
</evidence>
<protein>
    <submittedName>
        <fullName evidence="1">Uncharacterized protein</fullName>
    </submittedName>
</protein>
<gene>
    <name evidence="1" type="ORF">C7379_13215</name>
</gene>
<reference evidence="1 2" key="1">
    <citation type="submission" date="2018-05" db="EMBL/GenBank/DDBJ databases">
        <title>Genomic Encyclopedia of Type Strains, Phase IV (KMG-IV): sequencing the most valuable type-strain genomes for metagenomic binning, comparative biology and taxonomic classification.</title>
        <authorList>
            <person name="Goeker M."/>
        </authorList>
    </citation>
    <scope>NUCLEOTIDE SEQUENCE [LARGE SCALE GENOMIC DNA]</scope>
    <source>
        <strain evidence="1 2">DSM 100333</strain>
    </source>
</reference>
<accession>A0A2U0TKA6</accession>
<dbReference type="AlphaFoldDB" id="A0A2U0TKA6"/>
<evidence type="ECO:0000313" key="1">
    <source>
        <dbReference type="EMBL" id="PVX44039.1"/>
    </source>
</evidence>
<comment type="caution">
    <text evidence="1">The sequence shown here is derived from an EMBL/GenBank/DDBJ whole genome shotgun (WGS) entry which is preliminary data.</text>
</comment>
<name>A0A2U0TKA6_9BACT</name>
<dbReference type="Proteomes" id="UP000245870">
    <property type="component" value="Unassembled WGS sequence"/>
</dbReference>
<dbReference type="OrthoDB" id="1095171at2"/>
<keyword evidence="2" id="KW-1185">Reference proteome</keyword>
<organism evidence="1 2">
    <name type="scientific">Hallella colorans</name>
    <dbReference type="NCBI Taxonomy" id="1703337"/>
    <lineage>
        <taxon>Bacteria</taxon>
        <taxon>Pseudomonadati</taxon>
        <taxon>Bacteroidota</taxon>
        <taxon>Bacteroidia</taxon>
        <taxon>Bacteroidales</taxon>
        <taxon>Prevotellaceae</taxon>
        <taxon>Hallella</taxon>
    </lineage>
</organism>